<dbReference type="AlphaFoldDB" id="A0A926GG71"/>
<dbReference type="Proteomes" id="UP000608594">
    <property type="component" value="Unassembled WGS sequence"/>
</dbReference>
<evidence type="ECO:0000313" key="3">
    <source>
        <dbReference type="EMBL" id="MBC9247697.1"/>
    </source>
</evidence>
<dbReference type="RefSeq" id="WP_187794203.1">
    <property type="nucleotide sequence ID" value="NZ_JACOQL010000004.1"/>
</dbReference>
<evidence type="ECO:0000259" key="2">
    <source>
        <dbReference type="Pfam" id="PF07179"/>
    </source>
</evidence>
<dbReference type="InterPro" id="IPR009839">
    <property type="entry name" value="SseB_N"/>
</dbReference>
<dbReference type="EMBL" id="JACOQL010000004">
    <property type="protein sequence ID" value="MBC9247697.1"/>
    <property type="molecule type" value="Genomic_DNA"/>
</dbReference>
<keyword evidence="4" id="KW-1185">Reference proteome</keyword>
<name>A0A926GG71_9RHOB</name>
<protein>
    <submittedName>
        <fullName evidence="3">SseB family protein</fullName>
    </submittedName>
</protein>
<feature type="domain" description="SseB protein N-terminal" evidence="2">
    <location>
        <begin position="16"/>
        <end position="115"/>
    </location>
</feature>
<proteinExistence type="predicted"/>
<organism evidence="3 4">
    <name type="scientific">Paracoccus amoyensis</name>
    <dbReference type="NCBI Taxonomy" id="2760093"/>
    <lineage>
        <taxon>Bacteria</taxon>
        <taxon>Pseudomonadati</taxon>
        <taxon>Pseudomonadota</taxon>
        <taxon>Alphaproteobacteria</taxon>
        <taxon>Rhodobacterales</taxon>
        <taxon>Paracoccaceae</taxon>
        <taxon>Paracoccus</taxon>
    </lineage>
</organism>
<sequence length="246" mass="25620">MTSLDELAPIPFHDADAPQRARMLSRLADTELAVALMAEPMGNDVELRMFPFEGGQVALACDSEDRLADFFGQVVDYIGLPGRVLAELLKAEGAGLLVNPGHPSEMFLDADMLDWLTGALAGAPEADEAHLQLIAPAKDTSDALAQPLAARLADMRGLITGAALVGVAGQDGTASHLLLIAGAEAARQPQIAKALAEALAFLPPQPGGVDISFTDNAVAPGALLFDLTPPEEPVQPKSPKGPPILR</sequence>
<feature type="region of interest" description="Disordered" evidence="1">
    <location>
        <begin position="227"/>
        <end position="246"/>
    </location>
</feature>
<gene>
    <name evidence="3" type="ORF">H4P12_13515</name>
</gene>
<reference evidence="3" key="1">
    <citation type="submission" date="2020-08" db="EMBL/GenBank/DDBJ databases">
        <title>Paracoccus amoyensis sp. nov., isolated from the surface seawater at coast of Xiamen, Fujian.</title>
        <authorList>
            <person name="Lyu L."/>
        </authorList>
    </citation>
    <scope>NUCLEOTIDE SEQUENCE</scope>
    <source>
        <strain evidence="3">11-3</strain>
    </source>
</reference>
<accession>A0A926GG71</accession>
<comment type="caution">
    <text evidence="3">The sequence shown here is derived from an EMBL/GenBank/DDBJ whole genome shotgun (WGS) entry which is preliminary data.</text>
</comment>
<dbReference type="Pfam" id="PF07179">
    <property type="entry name" value="SseB"/>
    <property type="match status" value="1"/>
</dbReference>
<evidence type="ECO:0000256" key="1">
    <source>
        <dbReference type="SAM" id="MobiDB-lite"/>
    </source>
</evidence>
<evidence type="ECO:0000313" key="4">
    <source>
        <dbReference type="Proteomes" id="UP000608594"/>
    </source>
</evidence>